<accession>A0A7D5E825</accession>
<gene>
    <name evidence="1" type="ORF">HWN40_07400</name>
</gene>
<dbReference type="EMBL" id="CP058215">
    <property type="protein sequence ID" value="QLC50078.1"/>
    <property type="molecule type" value="Genomic_DNA"/>
</dbReference>
<name>A0A7D5E825_9EURY</name>
<dbReference type="RefSeq" id="WP_176965134.1">
    <property type="nucleotide sequence ID" value="NZ_CP058215.1"/>
</dbReference>
<dbReference type="GeneID" id="55821489"/>
<keyword evidence="2" id="KW-1185">Reference proteome</keyword>
<dbReference type="AlphaFoldDB" id="A0A7D5E825"/>
<reference evidence="1 2" key="1">
    <citation type="submission" date="2020-06" db="EMBL/GenBank/DDBJ databases">
        <title>Methanolobus halotolerans sp. nov., isolated from a saline lake Tus in Siberia.</title>
        <authorList>
            <person name="Shen Y."/>
            <person name="Chen S.-C."/>
            <person name="Lai M.-C."/>
            <person name="Huang H.-H."/>
            <person name="Chiu H.-H."/>
            <person name="Tang S.-L."/>
            <person name="Rogozin D.Y."/>
            <person name="Degermendzhy A.G."/>
        </authorList>
    </citation>
    <scope>NUCLEOTIDE SEQUENCE [LARGE SCALE GENOMIC DNA]</scope>
    <source>
        <strain evidence="1 2">DSM 21339</strain>
    </source>
</reference>
<evidence type="ECO:0000313" key="2">
    <source>
        <dbReference type="Proteomes" id="UP000509594"/>
    </source>
</evidence>
<sequence>MVIMLPDYPEIKKIIQTKFERLINEESKKGSFLSVIREKRIYEGDFLESTSIDGYLDKREYAEISETFSVTKEEIIEKGFDAYFEQIPEIAQKIKNSKEKQIIDKIDEVTDRVGNVINGKSKSFAENYLEVLEKMSISFDEYGFPIIPTLIVSPEFYEKSKDEISAFDEDPVMKKKFKDIIYKKKGEWLDKEDNRKLVD</sequence>
<dbReference type="KEGG" id="mzi:HWN40_07400"/>
<protein>
    <submittedName>
        <fullName evidence="1">Uncharacterized protein</fullName>
    </submittedName>
</protein>
<proteinExistence type="predicted"/>
<evidence type="ECO:0000313" key="1">
    <source>
        <dbReference type="EMBL" id="QLC50078.1"/>
    </source>
</evidence>
<dbReference type="Proteomes" id="UP000509594">
    <property type="component" value="Chromosome"/>
</dbReference>
<organism evidence="1 2">
    <name type="scientific">Methanolobus zinderi</name>
    <dbReference type="NCBI Taxonomy" id="536044"/>
    <lineage>
        <taxon>Archaea</taxon>
        <taxon>Methanobacteriati</taxon>
        <taxon>Methanobacteriota</taxon>
        <taxon>Stenosarchaea group</taxon>
        <taxon>Methanomicrobia</taxon>
        <taxon>Methanosarcinales</taxon>
        <taxon>Methanosarcinaceae</taxon>
        <taxon>Methanolobus</taxon>
    </lineage>
</organism>